<comment type="caution">
    <text evidence="6">The sequence shown here is derived from an EMBL/GenBank/DDBJ whole genome shotgun (WGS) entry which is preliminary data.</text>
</comment>
<keyword evidence="3" id="KW-1133">Transmembrane helix</keyword>
<dbReference type="PANTHER" id="PTHR43201">
    <property type="entry name" value="ACYL-COA SYNTHETASE"/>
    <property type="match status" value="1"/>
</dbReference>
<evidence type="ECO:0000259" key="4">
    <source>
        <dbReference type="Pfam" id="PF00501"/>
    </source>
</evidence>
<dbReference type="GO" id="GO:0006631">
    <property type="term" value="P:fatty acid metabolic process"/>
    <property type="evidence" value="ECO:0007669"/>
    <property type="project" value="TreeGrafter"/>
</dbReference>
<dbReference type="PANTHER" id="PTHR43201:SF5">
    <property type="entry name" value="MEDIUM-CHAIN ACYL-COA LIGASE ACSF2, MITOCHONDRIAL"/>
    <property type="match status" value="1"/>
</dbReference>
<dbReference type="InterPro" id="IPR000873">
    <property type="entry name" value="AMP-dep_synth/lig_dom"/>
</dbReference>
<evidence type="ECO:0000259" key="5">
    <source>
        <dbReference type="Pfam" id="PF13193"/>
    </source>
</evidence>
<comment type="similarity">
    <text evidence="1">Belongs to the ATP-dependent AMP-binding enzyme family.</text>
</comment>
<dbReference type="Gene3D" id="3.30.300.30">
    <property type="match status" value="1"/>
</dbReference>
<dbReference type="AlphaFoldDB" id="A0A9D2L7M4"/>
<dbReference type="InterPro" id="IPR025110">
    <property type="entry name" value="AMP-bd_C"/>
</dbReference>
<evidence type="ECO:0000313" key="7">
    <source>
        <dbReference type="Proteomes" id="UP000886804"/>
    </source>
</evidence>
<dbReference type="GO" id="GO:0031956">
    <property type="term" value="F:medium-chain fatty acid-CoA ligase activity"/>
    <property type="evidence" value="ECO:0007669"/>
    <property type="project" value="TreeGrafter"/>
</dbReference>
<organism evidence="6 7">
    <name type="scientific">Candidatus Enterocloster faecavium</name>
    <dbReference type="NCBI Taxonomy" id="2838560"/>
    <lineage>
        <taxon>Bacteria</taxon>
        <taxon>Bacillati</taxon>
        <taxon>Bacillota</taxon>
        <taxon>Clostridia</taxon>
        <taxon>Lachnospirales</taxon>
        <taxon>Lachnospiraceae</taxon>
        <taxon>Enterocloster</taxon>
    </lineage>
</organism>
<name>A0A9D2L7M4_9FIRM</name>
<keyword evidence="3" id="KW-0812">Transmembrane</keyword>
<evidence type="ECO:0000256" key="3">
    <source>
        <dbReference type="SAM" id="Phobius"/>
    </source>
</evidence>
<feature type="domain" description="AMP-binding enzyme C-terminal" evidence="5">
    <location>
        <begin position="459"/>
        <end position="535"/>
    </location>
</feature>
<protein>
    <submittedName>
        <fullName evidence="6">Acyl--CoA ligase</fullName>
    </submittedName>
</protein>
<gene>
    <name evidence="6" type="ORF">H9716_05700</name>
</gene>
<dbReference type="CDD" id="cd04433">
    <property type="entry name" value="AFD_class_I"/>
    <property type="match status" value="1"/>
</dbReference>
<dbReference type="Pfam" id="PF13193">
    <property type="entry name" value="AMP-binding_C"/>
    <property type="match status" value="1"/>
</dbReference>
<reference evidence="6" key="1">
    <citation type="journal article" date="2021" name="PeerJ">
        <title>Extensive microbial diversity within the chicken gut microbiome revealed by metagenomics and culture.</title>
        <authorList>
            <person name="Gilroy R."/>
            <person name="Ravi A."/>
            <person name="Getino M."/>
            <person name="Pursley I."/>
            <person name="Horton D.L."/>
            <person name="Alikhan N.F."/>
            <person name="Baker D."/>
            <person name="Gharbi K."/>
            <person name="Hall N."/>
            <person name="Watson M."/>
            <person name="Adriaenssens E.M."/>
            <person name="Foster-Nyarko E."/>
            <person name="Jarju S."/>
            <person name="Secka A."/>
            <person name="Antonio M."/>
            <person name="Oren A."/>
            <person name="Chaudhuri R.R."/>
            <person name="La Ragione R."/>
            <person name="Hildebrand F."/>
            <person name="Pallen M.J."/>
        </authorList>
    </citation>
    <scope>NUCLEOTIDE SEQUENCE</scope>
    <source>
        <strain evidence="6">CHK188-4685</strain>
    </source>
</reference>
<proteinExistence type="inferred from homology"/>
<evidence type="ECO:0000256" key="1">
    <source>
        <dbReference type="ARBA" id="ARBA00006432"/>
    </source>
</evidence>
<dbReference type="SUPFAM" id="SSF56801">
    <property type="entry name" value="Acetyl-CoA synthetase-like"/>
    <property type="match status" value="1"/>
</dbReference>
<feature type="transmembrane region" description="Helical" evidence="3">
    <location>
        <begin position="234"/>
        <end position="253"/>
    </location>
</feature>
<evidence type="ECO:0000313" key="6">
    <source>
        <dbReference type="EMBL" id="HJB07345.1"/>
    </source>
</evidence>
<dbReference type="Pfam" id="PF00501">
    <property type="entry name" value="AMP-binding"/>
    <property type="match status" value="1"/>
</dbReference>
<keyword evidence="3" id="KW-0472">Membrane</keyword>
<dbReference type="Proteomes" id="UP000886804">
    <property type="component" value="Unassembled WGS sequence"/>
</dbReference>
<sequence>MKGTLKARQKELDRLYPRWEKKTIWEHFLDTVKRFPDQEFIAAQGRESYTYRQAKEESIKIAKGLLAEGVQPGEHIAVQMENSPEQIFTALAAAAVRAVKIPVNTALSAVELKFILEQSEADHLITDCQMKDSVPYERLKGIIFLPEPEGKADVPVTGWKAFLEAGTGAVLEETQKEPHGDEASDIIYTSGSTKAPKGVVLTHDMLMRSAFASCRNRGFELGRRIYVPLPMFHVYGYVEGLLAAILVGGTVLLRRGKFLAGEALDFMEETRANDILSVPAQMMALVNELRERPRTLSHLHAVYCSAAMCPSWIWPAIRETLGVSDVITGYGMTEVCGASMQTAPDDPDEILQTRVGKLLPGGCSGFPQFDGHQLAYRVVDRKTQQDCRPGEIGELWCKGAVVTKGYFKRDQANRRVFTEDGWFKTGDCGCFDENGYLIFAGRVDDMYKINGENVSPQFLEEVLSQCDCIHTAAVTGVPDPKHGSVGAAFIQLYEDTRENREKAEAYAKAHLAKFQVPKYFIYMKQEDWPRTASGKIQKFHLKEMARAAAENGAGNR</sequence>
<dbReference type="InterPro" id="IPR042099">
    <property type="entry name" value="ANL_N_sf"/>
</dbReference>
<feature type="domain" description="AMP-dependent synthetase/ligase" evidence="4">
    <location>
        <begin position="30"/>
        <end position="407"/>
    </location>
</feature>
<accession>A0A9D2L7M4</accession>
<dbReference type="EMBL" id="DWYS01000067">
    <property type="protein sequence ID" value="HJB07345.1"/>
    <property type="molecule type" value="Genomic_DNA"/>
</dbReference>
<evidence type="ECO:0000256" key="2">
    <source>
        <dbReference type="ARBA" id="ARBA00022598"/>
    </source>
</evidence>
<dbReference type="Gene3D" id="3.40.50.12780">
    <property type="entry name" value="N-terminal domain of ligase-like"/>
    <property type="match status" value="1"/>
</dbReference>
<dbReference type="InterPro" id="IPR045851">
    <property type="entry name" value="AMP-bd_C_sf"/>
</dbReference>
<keyword evidence="2 6" id="KW-0436">Ligase</keyword>
<reference evidence="6" key="2">
    <citation type="submission" date="2021-04" db="EMBL/GenBank/DDBJ databases">
        <authorList>
            <person name="Gilroy R."/>
        </authorList>
    </citation>
    <scope>NUCLEOTIDE SEQUENCE</scope>
    <source>
        <strain evidence="6">CHK188-4685</strain>
    </source>
</reference>